<evidence type="ECO:0000256" key="1">
    <source>
        <dbReference type="SAM" id="MobiDB-lite"/>
    </source>
</evidence>
<feature type="transmembrane region" description="Helical" evidence="2">
    <location>
        <begin position="123"/>
        <end position="148"/>
    </location>
</feature>
<feature type="transmembrane region" description="Helical" evidence="2">
    <location>
        <begin position="375"/>
        <end position="395"/>
    </location>
</feature>
<feature type="transmembrane region" description="Helical" evidence="2">
    <location>
        <begin position="401"/>
        <end position="432"/>
    </location>
</feature>
<keyword evidence="2" id="KW-1133">Transmembrane helix</keyword>
<evidence type="ECO:0000313" key="3">
    <source>
        <dbReference type="EMBL" id="NYE71478.1"/>
    </source>
</evidence>
<dbReference type="RefSeq" id="WP_179751644.1">
    <property type="nucleotide sequence ID" value="NZ_JACCBU010000001.1"/>
</dbReference>
<feature type="transmembrane region" description="Helical" evidence="2">
    <location>
        <begin position="482"/>
        <end position="500"/>
    </location>
</feature>
<dbReference type="Proteomes" id="UP000569914">
    <property type="component" value="Unassembled WGS sequence"/>
</dbReference>
<dbReference type="EMBL" id="JACCBU010000001">
    <property type="protein sequence ID" value="NYE71478.1"/>
    <property type="molecule type" value="Genomic_DNA"/>
</dbReference>
<feature type="transmembrane region" description="Helical" evidence="2">
    <location>
        <begin position="91"/>
        <end position="117"/>
    </location>
</feature>
<keyword evidence="2" id="KW-0472">Membrane</keyword>
<feature type="transmembrane region" description="Helical" evidence="2">
    <location>
        <begin position="229"/>
        <end position="251"/>
    </location>
</feature>
<feature type="transmembrane region" description="Helical" evidence="2">
    <location>
        <begin position="52"/>
        <end position="70"/>
    </location>
</feature>
<comment type="caution">
    <text evidence="3">The sequence shown here is derived from an EMBL/GenBank/DDBJ whole genome shotgun (WGS) entry which is preliminary data.</text>
</comment>
<keyword evidence="4" id="KW-1185">Reference proteome</keyword>
<proteinExistence type="predicted"/>
<protein>
    <submittedName>
        <fullName evidence="3">ABC-2 type transport system permease protein</fullName>
    </submittedName>
</protein>
<dbReference type="AlphaFoldDB" id="A0A7Y9I725"/>
<feature type="transmembrane region" description="Helical" evidence="2">
    <location>
        <begin position="453"/>
        <end position="476"/>
    </location>
</feature>
<evidence type="ECO:0000256" key="2">
    <source>
        <dbReference type="SAM" id="Phobius"/>
    </source>
</evidence>
<feature type="transmembrane region" description="Helical" evidence="2">
    <location>
        <begin position="302"/>
        <end position="320"/>
    </location>
</feature>
<gene>
    <name evidence="3" type="ORF">BKA15_002807</name>
</gene>
<keyword evidence="2" id="KW-0812">Transmembrane</keyword>
<evidence type="ECO:0000313" key="4">
    <source>
        <dbReference type="Proteomes" id="UP000569914"/>
    </source>
</evidence>
<name>A0A7Y9I725_9ACTN</name>
<feature type="transmembrane region" description="Helical" evidence="2">
    <location>
        <begin position="160"/>
        <end position="183"/>
    </location>
</feature>
<organism evidence="3 4">
    <name type="scientific">Microlunatus parietis</name>
    <dbReference type="NCBI Taxonomy" id="682979"/>
    <lineage>
        <taxon>Bacteria</taxon>
        <taxon>Bacillati</taxon>
        <taxon>Actinomycetota</taxon>
        <taxon>Actinomycetes</taxon>
        <taxon>Propionibacteriales</taxon>
        <taxon>Propionibacteriaceae</taxon>
        <taxon>Microlunatus</taxon>
    </lineage>
</organism>
<sequence>MVGILISMKFAMLRHSPIGMRLAGWVLGGALVLITWAGGLFAAGDAVRSEVLMVIFACWFAGAALGPVTMSGAGVLRAEYFTLLPIPRQRLALGLLAAVFPGVASGYLLLGGLAIMIQAFALAPVAVVVAVPAALLGWAMTIIVSRLIYAALGSAMRTWLGVEIAGLQFGFLIGGLLAGWMVIAQAFRTVPELITYGLSDQVSAVLVWLPSSWPLNAVQAAAAGDWPGAFGWLGLLAVITAALLGLAAVLLRPQLDGGTARGTRRPLGSRVLTGRRLLPATELGAVLGKELRQWWRDPWRKLEWRSGIYTGLVIGLFAYLSGTYQLAAPLSGLMIAFMICLSGCNLYGQDGSAAWLTVVGQRTGSVRADVRGRQLAMIILFGTPALIVSVLLIMLTGQHWAWPAVIAGLPALTGVASGLAILISAVAVSPGVDPRRRVGPNDAGGDLSLQANLAIWLTVLLIIPTAGALVVGYLALPPWGPWLAIVVGVISGWLGYWLLGRLTITYLADRLPTLFTRIRYGRNDDGAAAGLLGSLESSAQKAEEEARAAKEKEKADRAKKRAAERTVEKV</sequence>
<accession>A0A7Y9I725</accession>
<feature type="region of interest" description="Disordered" evidence="1">
    <location>
        <begin position="543"/>
        <end position="570"/>
    </location>
</feature>
<reference evidence="3 4" key="1">
    <citation type="submission" date="2020-07" db="EMBL/GenBank/DDBJ databases">
        <title>Sequencing the genomes of 1000 actinobacteria strains.</title>
        <authorList>
            <person name="Klenk H.-P."/>
        </authorList>
    </citation>
    <scope>NUCLEOTIDE SEQUENCE [LARGE SCALE GENOMIC DNA]</scope>
    <source>
        <strain evidence="3 4">DSM 22083</strain>
    </source>
</reference>
<feature type="transmembrane region" description="Helical" evidence="2">
    <location>
        <begin position="326"/>
        <end position="347"/>
    </location>
</feature>